<evidence type="ECO:0000313" key="3">
    <source>
        <dbReference type="Proteomes" id="UP000077752"/>
    </source>
</evidence>
<dbReference type="AlphaFoldDB" id="A0A177SFE0"/>
<keyword evidence="1" id="KW-0812">Transmembrane</keyword>
<keyword evidence="1" id="KW-0472">Membrane</keyword>
<gene>
    <name evidence="2" type="ORF">AYO28_25225</name>
</gene>
<protein>
    <submittedName>
        <fullName evidence="2">Uncharacterized protein</fullName>
    </submittedName>
</protein>
<feature type="transmembrane region" description="Helical" evidence="1">
    <location>
        <begin position="9"/>
        <end position="27"/>
    </location>
</feature>
<organism evidence="2 3">
    <name type="scientific">Pseudomonas putida</name>
    <name type="common">Arthrobacter siderocapsulatus</name>
    <dbReference type="NCBI Taxonomy" id="303"/>
    <lineage>
        <taxon>Bacteria</taxon>
        <taxon>Pseudomonadati</taxon>
        <taxon>Pseudomonadota</taxon>
        <taxon>Gammaproteobacteria</taxon>
        <taxon>Pseudomonadales</taxon>
        <taxon>Pseudomonadaceae</taxon>
        <taxon>Pseudomonas</taxon>
    </lineage>
</organism>
<evidence type="ECO:0000256" key="1">
    <source>
        <dbReference type="SAM" id="Phobius"/>
    </source>
</evidence>
<dbReference type="EMBL" id="LUCV01000039">
    <property type="protein sequence ID" value="OAI88014.1"/>
    <property type="molecule type" value="Genomic_DNA"/>
</dbReference>
<name>A0A177SFE0_PSEPU</name>
<dbReference type="Proteomes" id="UP000077752">
    <property type="component" value="Unassembled WGS sequence"/>
</dbReference>
<proteinExistence type="predicted"/>
<comment type="caution">
    <text evidence="2">The sequence shown here is derived from an EMBL/GenBank/DDBJ whole genome shotgun (WGS) entry which is preliminary data.</text>
</comment>
<dbReference type="RefSeq" id="WP_064303970.1">
    <property type="nucleotide sequence ID" value="NZ_LUCV01000039.1"/>
</dbReference>
<keyword evidence="1" id="KW-1133">Transmembrane helix</keyword>
<sequence>MNTHLPHDLIAAPLFIIGALLVLSGLFSLDPGQIAVGAIFVMAGVGLYRKGHYPEAGQPKPFSHRHH</sequence>
<reference evidence="2 3" key="1">
    <citation type="submission" date="2016-03" db="EMBL/GenBank/DDBJ databases">
        <title>Draft Genome Assembly of Pseudomonas putida strain CBF10-2.</title>
        <authorList>
            <person name="Iyer R.S."/>
            <person name="Damania A."/>
        </authorList>
    </citation>
    <scope>NUCLEOTIDE SEQUENCE [LARGE SCALE GENOMIC DNA]</scope>
    <source>
        <strain evidence="2 3">CBF10-2</strain>
    </source>
</reference>
<accession>A0A177SFE0</accession>
<evidence type="ECO:0000313" key="2">
    <source>
        <dbReference type="EMBL" id="OAI88014.1"/>
    </source>
</evidence>